<gene>
    <name evidence="7" type="ORF">COY61_01670</name>
</gene>
<dbReference type="PANTHER" id="PTHR37467">
    <property type="entry name" value="EXPORTED CALCIUM-BINDING GLYCOPROTEIN-RELATED"/>
    <property type="match status" value="1"/>
</dbReference>
<proteinExistence type="predicted"/>
<sequence length="592" mass="67673">MKNTFKKLAVLILLVSFFAFFSFVIFYNKANSFDEIKPESKFIFPEQKQKQTLQKQEIIKIEAKEANQVEFYINKPQSLTPVYLGAGIKTEGNTWTFPLNSESVPNGDYYLKAEITSQDKKHEKEILIEIKNEQKKEIAKQEEIKKSLKQEKAKIANQEKEIKENENETTKIVLEATKALVAEMPKIISGQEPTKEIIAQNYKKIENEKIPDKIEEFVKKNQEEIIKGIDLKKKENEKEKIKNTIDLLQKEYEEISKNKPKDLFLEVFSSVKEDKEKNIKEKEEMLRTMDKEIKLFSEKLSGIRTGKEQIKKQIKNILSKTAETAIETAGISIKEKLETENIVQEKLQDTQNKVEEQLEKIEKIVLEKETAKQEAQIGVAKDSDNDGISDEEEIKIGTDPFNPDSDGDGYLDGIEIEGGFDPLNSSPADKVIYELPEKSKARISENYQIKKVEMIDISPKEKKIKIEGKGIPNSFVTIYLYSEPLVLTTKVDAQGNFVYILDKPLTEGVHRVYVAITNNEGKIKERSEVFNFLKTPVAVAAIVPPVFPEDTASPAERLYGVYTLLIASIVVVSLILSLIIIDILNRRKRKID</sequence>
<feature type="coiled-coil region" evidence="5">
    <location>
        <begin position="340"/>
        <end position="374"/>
    </location>
</feature>
<keyword evidence="6" id="KW-0812">Transmembrane</keyword>
<dbReference type="Pfam" id="PF18884">
    <property type="entry name" value="TSP3_bac"/>
    <property type="match status" value="2"/>
</dbReference>
<evidence type="ECO:0000256" key="2">
    <source>
        <dbReference type="ARBA" id="ARBA00022525"/>
    </source>
</evidence>
<keyword evidence="2" id="KW-0964">Secreted</keyword>
<dbReference type="EMBL" id="PFMI01000044">
    <property type="protein sequence ID" value="PIZ00761.1"/>
    <property type="molecule type" value="Genomic_DNA"/>
</dbReference>
<evidence type="ECO:0000256" key="5">
    <source>
        <dbReference type="SAM" id="Coils"/>
    </source>
</evidence>
<dbReference type="PROSITE" id="PS00018">
    <property type="entry name" value="EF_HAND_1"/>
    <property type="match status" value="1"/>
</dbReference>
<evidence type="ECO:0000313" key="7">
    <source>
        <dbReference type="EMBL" id="PIZ00761.1"/>
    </source>
</evidence>
<feature type="coiled-coil region" evidence="5">
    <location>
        <begin position="231"/>
        <end position="299"/>
    </location>
</feature>
<keyword evidence="6" id="KW-0472">Membrane</keyword>
<keyword evidence="5" id="KW-0175">Coiled coil</keyword>
<evidence type="ECO:0000256" key="3">
    <source>
        <dbReference type="ARBA" id="ARBA00022729"/>
    </source>
</evidence>
<dbReference type="InterPro" id="IPR053180">
    <property type="entry name" value="Ca-binding_acidic-repeat"/>
</dbReference>
<organism evidence="7 8">
    <name type="scientific">bacterium (Candidatus Gribaldobacteria) CG_4_10_14_0_8_um_filter_33_9</name>
    <dbReference type="NCBI Taxonomy" id="2014266"/>
    <lineage>
        <taxon>Bacteria</taxon>
        <taxon>Candidatus Gribaldobacteria</taxon>
    </lineage>
</organism>
<keyword evidence="3" id="KW-0732">Signal</keyword>
<evidence type="ECO:0000256" key="4">
    <source>
        <dbReference type="ARBA" id="ARBA00022837"/>
    </source>
</evidence>
<keyword evidence="4" id="KW-0106">Calcium</keyword>
<evidence type="ECO:0000256" key="6">
    <source>
        <dbReference type="SAM" id="Phobius"/>
    </source>
</evidence>
<dbReference type="Proteomes" id="UP000229371">
    <property type="component" value="Unassembled WGS sequence"/>
</dbReference>
<evidence type="ECO:0000313" key="8">
    <source>
        <dbReference type="Proteomes" id="UP000229371"/>
    </source>
</evidence>
<comment type="subcellular location">
    <subcellularLocation>
        <location evidence="1">Secreted</location>
    </subcellularLocation>
</comment>
<protein>
    <recommendedName>
        <fullName evidence="9">EF-hand domain-containing protein</fullName>
    </recommendedName>
</protein>
<dbReference type="AlphaFoldDB" id="A0A2M7RNK9"/>
<keyword evidence="6" id="KW-1133">Transmembrane helix</keyword>
<accession>A0A2M7RNK9</accession>
<dbReference type="InterPro" id="IPR059100">
    <property type="entry name" value="TSP3_bac"/>
</dbReference>
<dbReference type="InterPro" id="IPR018247">
    <property type="entry name" value="EF_Hand_1_Ca_BS"/>
</dbReference>
<evidence type="ECO:0008006" key="9">
    <source>
        <dbReference type="Google" id="ProtNLM"/>
    </source>
</evidence>
<feature type="coiled-coil region" evidence="5">
    <location>
        <begin position="131"/>
        <end position="168"/>
    </location>
</feature>
<reference evidence="8" key="1">
    <citation type="submission" date="2017-09" db="EMBL/GenBank/DDBJ databases">
        <title>Depth-based differentiation of microbial function through sediment-hosted aquifers and enrichment of novel symbionts in the deep terrestrial subsurface.</title>
        <authorList>
            <person name="Probst A.J."/>
            <person name="Ladd B."/>
            <person name="Jarett J.K."/>
            <person name="Geller-Mcgrath D.E."/>
            <person name="Sieber C.M.K."/>
            <person name="Emerson J.B."/>
            <person name="Anantharaman K."/>
            <person name="Thomas B.C."/>
            <person name="Malmstrom R."/>
            <person name="Stieglmeier M."/>
            <person name="Klingl A."/>
            <person name="Woyke T."/>
            <person name="Ryan C.M."/>
            <person name="Banfield J.F."/>
        </authorList>
    </citation>
    <scope>NUCLEOTIDE SEQUENCE [LARGE SCALE GENOMIC DNA]</scope>
</reference>
<evidence type="ECO:0000256" key="1">
    <source>
        <dbReference type="ARBA" id="ARBA00004613"/>
    </source>
</evidence>
<feature type="transmembrane region" description="Helical" evidence="6">
    <location>
        <begin position="559"/>
        <end position="584"/>
    </location>
</feature>
<comment type="caution">
    <text evidence="7">The sequence shown here is derived from an EMBL/GenBank/DDBJ whole genome shotgun (WGS) entry which is preliminary data.</text>
</comment>
<dbReference type="PANTHER" id="PTHR37467:SF1">
    <property type="entry name" value="EXPORTED CALCIUM-BINDING GLYCOPROTEIN"/>
    <property type="match status" value="1"/>
</dbReference>
<name>A0A2M7RNK9_9BACT</name>